<name>A0AAV0U5S7_HYABA</name>
<evidence type="ECO:0000256" key="6">
    <source>
        <dbReference type="SAM" id="MobiDB-lite"/>
    </source>
</evidence>
<dbReference type="Gene3D" id="1.25.10.10">
    <property type="entry name" value="Leucine-rich Repeat Variant"/>
    <property type="match status" value="4"/>
</dbReference>
<dbReference type="PANTHER" id="PTHR21567:SF9">
    <property type="entry name" value="CLIP-ASSOCIATING PROTEIN"/>
    <property type="match status" value="1"/>
</dbReference>
<feature type="domain" description="TOG" evidence="7">
    <location>
        <begin position="317"/>
        <end position="557"/>
    </location>
</feature>
<comment type="subcellular location">
    <subcellularLocation>
        <location evidence="1">Cytoplasm</location>
        <location evidence="1">Cytoskeleton</location>
    </subcellularLocation>
</comment>
<keyword evidence="2" id="KW-0963">Cytoplasm</keyword>
<feature type="region of interest" description="Disordered" evidence="6">
    <location>
        <begin position="756"/>
        <end position="789"/>
    </location>
</feature>
<evidence type="ECO:0000313" key="8">
    <source>
        <dbReference type="EMBL" id="CAI5732347.1"/>
    </source>
</evidence>
<feature type="domain" description="TOG" evidence="7">
    <location>
        <begin position="791"/>
        <end position="1041"/>
    </location>
</feature>
<dbReference type="PANTHER" id="PTHR21567">
    <property type="entry name" value="CLASP"/>
    <property type="match status" value="1"/>
</dbReference>
<dbReference type="GO" id="GO:0000226">
    <property type="term" value="P:microtubule cytoskeleton organization"/>
    <property type="evidence" value="ECO:0007669"/>
    <property type="project" value="TreeGrafter"/>
</dbReference>
<dbReference type="GO" id="GO:0000278">
    <property type="term" value="P:mitotic cell cycle"/>
    <property type="evidence" value="ECO:0007669"/>
    <property type="project" value="UniProtKB-ARBA"/>
</dbReference>
<keyword evidence="3" id="KW-0677">Repeat</keyword>
<keyword evidence="9" id="KW-1185">Reference proteome</keyword>
<comment type="caution">
    <text evidence="8">The sequence shown here is derived from an EMBL/GenBank/DDBJ whole genome shotgun (WGS) entry which is preliminary data.</text>
</comment>
<dbReference type="Pfam" id="PF12348">
    <property type="entry name" value="CLASP_N"/>
    <property type="match status" value="1"/>
</dbReference>
<organism evidence="8 9">
    <name type="scientific">Hyaloperonospora brassicae</name>
    <name type="common">Brassica downy mildew</name>
    <name type="synonym">Peronospora brassicae</name>
    <dbReference type="NCBI Taxonomy" id="162125"/>
    <lineage>
        <taxon>Eukaryota</taxon>
        <taxon>Sar</taxon>
        <taxon>Stramenopiles</taxon>
        <taxon>Oomycota</taxon>
        <taxon>Peronosporomycetes</taxon>
        <taxon>Peronosporales</taxon>
        <taxon>Peronosporaceae</taxon>
        <taxon>Hyaloperonospora</taxon>
    </lineage>
</organism>
<feature type="compositionally biased region" description="Basic and acidic residues" evidence="6">
    <location>
        <begin position="773"/>
        <end position="782"/>
    </location>
</feature>
<feature type="compositionally biased region" description="Polar residues" evidence="6">
    <location>
        <begin position="689"/>
        <end position="701"/>
    </location>
</feature>
<dbReference type="GO" id="GO:0031110">
    <property type="term" value="P:regulation of microtubule polymerization or depolymerization"/>
    <property type="evidence" value="ECO:0007669"/>
    <property type="project" value="UniProtKB-ARBA"/>
</dbReference>
<evidence type="ECO:0000259" key="7">
    <source>
        <dbReference type="SMART" id="SM01349"/>
    </source>
</evidence>
<gene>
    <name evidence="8" type="ORF">HBR001_LOCUS5487</name>
</gene>
<dbReference type="InterPro" id="IPR011989">
    <property type="entry name" value="ARM-like"/>
</dbReference>
<keyword evidence="4" id="KW-0206">Cytoskeleton</keyword>
<dbReference type="SUPFAM" id="SSF48371">
    <property type="entry name" value="ARM repeat"/>
    <property type="match status" value="1"/>
</dbReference>
<feature type="compositionally biased region" description="Polar residues" evidence="6">
    <location>
        <begin position="1044"/>
        <end position="1053"/>
    </location>
</feature>
<sequence length="1388" mass="152255">MEETAALLASSVSKQRFAGVSKLSDQLRAQGVTPATAAALLTHVLPCLRDHNSKIALGALEILERLLLAPVAESTLRSTFKLLWTSVVERLGDSKLHVRQKAVDVVVAVSVVLDVSIVLEKLQLCMKHKNWRTREQSLYAMWKCLEKHHLFKEKQGELLDDVLQSLEDSSKDVRDAAMTALEKFYTYIGTSLLNDLQNKNLRAGQMKTLEERFKQIPKSSGVTVRAPSSFGTASVYNGALEPDSNLSHALSSKWSSSDTQAPSSSSVARYLESVRHRTVNEAKAVALVADGDRSPSRESPGRSQVVQDCSLRGTSSDDISDKDIQKQLGVVFSKLQHDNDWDKRVDGLKMLQKLANRCAKRGAAITSLSQGLRPIRERLCQQVGDLRSSVSKEACETIQILARTLTDEFNAHAEICLGNLLKVTYITIQVVSTAADTTIRAIIESTSNGYTRVIPKLIECASSRNHVLRYNAVCYLTLTLQRWSVNFLSKHSDLFVPIMPVILRDALVDVRAQSRKCYWSFQHIFPTAAESIFARLDGPTQKNLRDDSSKSTAQAARVTEYSSLVTPAPPNSTLVRPALRTTNTAQPAASTLAVLNSVTYNVVEPAVQRDATSEESAAGKLPRRVFEKSSGVQGVDAAGGGAQPSRVLSQGPLRVGLAASARPSIPKDSSASANETKKSTAVGPLRVRNTPTSLQTTSATKESLCASRQGLSTAGMQTSLIPASKVQRVQCAVEPQAPTLTEIEESGPKRLLVASMPSPTASHASSSRTNVSSRDDSLDNRPKRAVPAKSSERLQAVVLPLADHLEEALRKVEDESWSTRLESVEFIGKLLREHVDQIANGSSEDRKVDGRILIAFIKHLGDAHYRVSQGVLKHFLPLLQLCGDNQILAPHLKTILPKLFQKFVDTKDATRMVAKENLDHIASTVDSSTLAARMISMLGDGSNMKVKAAMCHYLRELLPRAEGYMKNGINNSHMRSFLLRIALLMDADVPVSVASACGDLVSVVAQLYAREMDVALGLLPPSKRSVVAKVLKSKKIVLTCNYPENHSASSTAPHKTRPPNGDNNNNRVVEKIARKPERSRKRPESPSVDSSGSAQQNDQKRMNMTSQSISEDLMNNRIAGQSNEDVVTAVASPRSVVSSSVLFPCGGVALDKHGTQLEDILYTFEENNMSEAEVMRALYRTRHVIETTSCGTWDRCFGRLLLLLLDAATDKNTRALEVLQKLVAAQPSRAQMFSELLFQRLIDATVGQTGVACHLIKRILDDLVRSASDQQQILALLMPLVSSSKPPVLPMVLRLTKLCFQHCEQSSREKDVTFLRNDDVVDRLTKCIGHSNSSVRKCAVDCLVALHFAVMEDSRFVPTYLAANVDATQQRLVEIFIDRAKMTRRPSC</sequence>
<evidence type="ECO:0000256" key="1">
    <source>
        <dbReference type="ARBA" id="ARBA00004245"/>
    </source>
</evidence>
<evidence type="ECO:0000313" key="9">
    <source>
        <dbReference type="Proteomes" id="UP001162031"/>
    </source>
</evidence>
<dbReference type="GO" id="GO:0005819">
    <property type="term" value="C:spindle"/>
    <property type="evidence" value="ECO:0007669"/>
    <property type="project" value="UniProtKB-ARBA"/>
</dbReference>
<evidence type="ECO:0000256" key="3">
    <source>
        <dbReference type="ARBA" id="ARBA00022737"/>
    </source>
</evidence>
<feature type="repeat" description="HEAT" evidence="5">
    <location>
        <begin position="158"/>
        <end position="196"/>
    </location>
</feature>
<feature type="region of interest" description="Disordered" evidence="6">
    <location>
        <begin position="660"/>
        <end position="703"/>
    </location>
</feature>
<dbReference type="GO" id="GO:0005881">
    <property type="term" value="C:cytoplasmic microtubule"/>
    <property type="evidence" value="ECO:0007669"/>
    <property type="project" value="TreeGrafter"/>
</dbReference>
<feature type="compositionally biased region" description="Polar residues" evidence="6">
    <location>
        <begin position="1087"/>
        <end position="1104"/>
    </location>
</feature>
<dbReference type="Proteomes" id="UP001162031">
    <property type="component" value="Unassembled WGS sequence"/>
</dbReference>
<feature type="compositionally biased region" description="Polar residues" evidence="6">
    <location>
        <begin position="757"/>
        <end position="772"/>
    </location>
</feature>
<dbReference type="GO" id="GO:0008017">
    <property type="term" value="F:microtubule binding"/>
    <property type="evidence" value="ECO:0007669"/>
    <property type="project" value="TreeGrafter"/>
</dbReference>
<dbReference type="PROSITE" id="PS50077">
    <property type="entry name" value="HEAT_REPEAT"/>
    <property type="match status" value="1"/>
</dbReference>
<accession>A0AAV0U5S7</accession>
<evidence type="ECO:0000256" key="4">
    <source>
        <dbReference type="ARBA" id="ARBA00023212"/>
    </source>
</evidence>
<evidence type="ECO:0000256" key="2">
    <source>
        <dbReference type="ARBA" id="ARBA00022490"/>
    </source>
</evidence>
<dbReference type="Pfam" id="PF21041">
    <property type="entry name" value="XMAP215_CLASP_TOG"/>
    <property type="match status" value="1"/>
</dbReference>
<dbReference type="SMART" id="SM01349">
    <property type="entry name" value="TOG"/>
    <property type="match status" value="4"/>
</dbReference>
<dbReference type="InterPro" id="IPR048491">
    <property type="entry name" value="XMAP215_CLASP_TOG"/>
</dbReference>
<dbReference type="GO" id="GO:1902903">
    <property type="term" value="P:regulation of supramolecular fiber organization"/>
    <property type="evidence" value="ECO:0007669"/>
    <property type="project" value="UniProtKB-ARBA"/>
</dbReference>
<feature type="domain" description="TOG" evidence="7">
    <location>
        <begin position="2"/>
        <end position="222"/>
    </location>
</feature>
<feature type="domain" description="TOG" evidence="7">
    <location>
        <begin position="1153"/>
        <end position="1386"/>
    </location>
</feature>
<protein>
    <recommendedName>
        <fullName evidence="7">TOG domain-containing protein</fullName>
    </recommendedName>
</protein>
<dbReference type="InterPro" id="IPR021133">
    <property type="entry name" value="HEAT_type_2"/>
</dbReference>
<evidence type="ECO:0000256" key="5">
    <source>
        <dbReference type="PROSITE-ProRule" id="PRU00103"/>
    </source>
</evidence>
<proteinExistence type="predicted"/>
<dbReference type="InterPro" id="IPR034085">
    <property type="entry name" value="TOG"/>
</dbReference>
<dbReference type="EMBL" id="CANTFL010001154">
    <property type="protein sequence ID" value="CAI5732347.1"/>
    <property type="molecule type" value="Genomic_DNA"/>
</dbReference>
<reference evidence="8" key="1">
    <citation type="submission" date="2022-12" db="EMBL/GenBank/DDBJ databases">
        <authorList>
            <person name="Webb A."/>
        </authorList>
    </citation>
    <scope>NUCLEOTIDE SEQUENCE</scope>
    <source>
        <strain evidence="8">Hp1</strain>
    </source>
</reference>
<dbReference type="InterPro" id="IPR016024">
    <property type="entry name" value="ARM-type_fold"/>
</dbReference>
<feature type="region of interest" description="Disordered" evidence="6">
    <location>
        <begin position="1044"/>
        <end position="1104"/>
    </location>
</feature>
<dbReference type="InterPro" id="IPR024395">
    <property type="entry name" value="CLASP_N_dom"/>
</dbReference>